<dbReference type="Proteomes" id="UP000580250">
    <property type="component" value="Unassembled WGS sequence"/>
</dbReference>
<name>A0A6V7UHG8_MELEN</name>
<evidence type="ECO:0000313" key="2">
    <source>
        <dbReference type="EMBL" id="CAD2155874.1"/>
    </source>
</evidence>
<comment type="caution">
    <text evidence="2">The sequence shown here is derived from an EMBL/GenBank/DDBJ whole genome shotgun (WGS) entry which is preliminary data.</text>
</comment>
<keyword evidence="1" id="KW-0732">Signal</keyword>
<accession>A0A6V7UHG8</accession>
<evidence type="ECO:0000313" key="3">
    <source>
        <dbReference type="Proteomes" id="UP000580250"/>
    </source>
</evidence>
<protein>
    <submittedName>
        <fullName evidence="2">Uncharacterized protein</fullName>
    </submittedName>
</protein>
<gene>
    <name evidence="2" type="ORF">MENT_LOCUS12042</name>
</gene>
<dbReference type="OrthoDB" id="21018at2759"/>
<feature type="chain" id="PRO_5027811199" evidence="1">
    <location>
        <begin position="18"/>
        <end position="68"/>
    </location>
</feature>
<feature type="signal peptide" evidence="1">
    <location>
        <begin position="1"/>
        <end position="17"/>
    </location>
</feature>
<sequence>MGISINLLFGINGLLLGVYTPEVNVKSIDFTNSRITNSDGIPAYVDLADAECIFDGDASEVYQYEIPE</sequence>
<dbReference type="EMBL" id="CAJEWN010000060">
    <property type="protein sequence ID" value="CAD2155874.1"/>
    <property type="molecule type" value="Genomic_DNA"/>
</dbReference>
<evidence type="ECO:0000256" key="1">
    <source>
        <dbReference type="SAM" id="SignalP"/>
    </source>
</evidence>
<organism evidence="2 3">
    <name type="scientific">Meloidogyne enterolobii</name>
    <name type="common">Root-knot nematode worm</name>
    <name type="synonym">Meloidogyne mayaguensis</name>
    <dbReference type="NCBI Taxonomy" id="390850"/>
    <lineage>
        <taxon>Eukaryota</taxon>
        <taxon>Metazoa</taxon>
        <taxon>Ecdysozoa</taxon>
        <taxon>Nematoda</taxon>
        <taxon>Chromadorea</taxon>
        <taxon>Rhabditida</taxon>
        <taxon>Tylenchina</taxon>
        <taxon>Tylenchomorpha</taxon>
        <taxon>Tylenchoidea</taxon>
        <taxon>Meloidogynidae</taxon>
        <taxon>Meloidogyninae</taxon>
        <taxon>Meloidogyne</taxon>
    </lineage>
</organism>
<proteinExistence type="predicted"/>
<dbReference type="AlphaFoldDB" id="A0A6V7UHG8"/>
<reference evidence="2 3" key="1">
    <citation type="submission" date="2020-08" db="EMBL/GenBank/DDBJ databases">
        <authorList>
            <person name="Koutsovoulos G."/>
            <person name="Danchin GJ E."/>
        </authorList>
    </citation>
    <scope>NUCLEOTIDE SEQUENCE [LARGE SCALE GENOMIC DNA]</scope>
</reference>